<feature type="region of interest" description="Disordered" evidence="1">
    <location>
        <begin position="70"/>
        <end position="131"/>
    </location>
</feature>
<feature type="compositionally biased region" description="Low complexity" evidence="1">
    <location>
        <begin position="34"/>
        <end position="52"/>
    </location>
</feature>
<feature type="compositionally biased region" description="Low complexity" evidence="1">
    <location>
        <begin position="113"/>
        <end position="122"/>
    </location>
</feature>
<comment type="caution">
    <text evidence="2">The sequence shown here is derived from an EMBL/GenBank/DDBJ whole genome shotgun (WGS) entry which is preliminary data.</text>
</comment>
<feature type="compositionally biased region" description="Low complexity" evidence="1">
    <location>
        <begin position="78"/>
        <end position="96"/>
    </location>
</feature>
<evidence type="ECO:0000313" key="2">
    <source>
        <dbReference type="EMBL" id="PSC69762.1"/>
    </source>
</evidence>
<keyword evidence="3" id="KW-1185">Reference proteome</keyword>
<sequence>MPTSVQNSPRSGASAGSGAGTPRRLPTPSPDEPPLVSLSPASLPCSSSAPPLLALPPQLQGLGPCSVRLAPRRHRFPGRPAARSGAASAGEAAQPAPRVPLLSMPRPAPPSVQLQQQQLQQQRCRLTSAQP</sequence>
<organism evidence="2 3">
    <name type="scientific">Micractinium conductrix</name>
    <dbReference type="NCBI Taxonomy" id="554055"/>
    <lineage>
        <taxon>Eukaryota</taxon>
        <taxon>Viridiplantae</taxon>
        <taxon>Chlorophyta</taxon>
        <taxon>core chlorophytes</taxon>
        <taxon>Trebouxiophyceae</taxon>
        <taxon>Chlorellales</taxon>
        <taxon>Chlorellaceae</taxon>
        <taxon>Chlorella clade</taxon>
        <taxon>Micractinium</taxon>
    </lineage>
</organism>
<name>A0A2P6V6P6_9CHLO</name>
<proteinExistence type="predicted"/>
<feature type="region of interest" description="Disordered" evidence="1">
    <location>
        <begin position="1"/>
        <end position="52"/>
    </location>
</feature>
<evidence type="ECO:0000256" key="1">
    <source>
        <dbReference type="SAM" id="MobiDB-lite"/>
    </source>
</evidence>
<reference evidence="2 3" key="1">
    <citation type="journal article" date="2018" name="Plant J.">
        <title>Genome sequences of Chlorella sorokiniana UTEX 1602 and Micractinium conductrix SAG 241.80: implications to maltose excretion by a green alga.</title>
        <authorList>
            <person name="Arriola M.B."/>
            <person name="Velmurugan N."/>
            <person name="Zhang Y."/>
            <person name="Plunkett M.H."/>
            <person name="Hondzo H."/>
            <person name="Barney B.M."/>
        </authorList>
    </citation>
    <scope>NUCLEOTIDE SEQUENCE [LARGE SCALE GENOMIC DNA]</scope>
    <source>
        <strain evidence="2 3">SAG 241.80</strain>
    </source>
</reference>
<dbReference type="AlphaFoldDB" id="A0A2P6V6P6"/>
<evidence type="ECO:0000313" key="3">
    <source>
        <dbReference type="Proteomes" id="UP000239649"/>
    </source>
</evidence>
<accession>A0A2P6V6P6</accession>
<feature type="compositionally biased region" description="Polar residues" evidence="1">
    <location>
        <begin position="1"/>
        <end position="10"/>
    </location>
</feature>
<dbReference type="EMBL" id="LHPF02000024">
    <property type="protein sequence ID" value="PSC69762.1"/>
    <property type="molecule type" value="Genomic_DNA"/>
</dbReference>
<gene>
    <name evidence="2" type="ORF">C2E20_6742</name>
</gene>
<protein>
    <submittedName>
        <fullName evidence="2">Neural cell adhesion molecule 1 isoform X7 isoform A</fullName>
    </submittedName>
</protein>
<dbReference type="Proteomes" id="UP000239649">
    <property type="component" value="Unassembled WGS sequence"/>
</dbReference>